<feature type="transmembrane region" description="Helical" evidence="1">
    <location>
        <begin position="81"/>
        <end position="102"/>
    </location>
</feature>
<feature type="transmembrane region" description="Helical" evidence="1">
    <location>
        <begin position="254"/>
        <end position="279"/>
    </location>
</feature>
<keyword evidence="2" id="KW-0378">Hydrolase</keyword>
<feature type="transmembrane region" description="Helical" evidence="1">
    <location>
        <begin position="216"/>
        <end position="234"/>
    </location>
</feature>
<feature type="transmembrane region" description="Helical" evidence="1">
    <location>
        <begin position="286"/>
        <end position="305"/>
    </location>
</feature>
<dbReference type="RefSeq" id="WP_144648381.1">
    <property type="nucleotide sequence ID" value="NZ_VNFK01000002.1"/>
</dbReference>
<dbReference type="GO" id="GO:0008237">
    <property type="term" value="F:metallopeptidase activity"/>
    <property type="evidence" value="ECO:0007669"/>
    <property type="project" value="UniProtKB-KW"/>
</dbReference>
<feature type="transmembrane region" description="Helical" evidence="1">
    <location>
        <begin position="177"/>
        <end position="204"/>
    </location>
</feature>
<proteinExistence type="predicted"/>
<protein>
    <submittedName>
        <fullName evidence="2">PrsW family intramembrane metalloprotease</fullName>
    </submittedName>
</protein>
<dbReference type="InterPro" id="IPR026898">
    <property type="entry name" value="PrsW"/>
</dbReference>
<keyword evidence="1" id="KW-1133">Transmembrane helix</keyword>
<dbReference type="OrthoDB" id="9785431at2"/>
<dbReference type="GO" id="GO:0006508">
    <property type="term" value="P:proteolysis"/>
    <property type="evidence" value="ECO:0007669"/>
    <property type="project" value="UniProtKB-KW"/>
</dbReference>
<evidence type="ECO:0000313" key="2">
    <source>
        <dbReference type="EMBL" id="TVU66493.1"/>
    </source>
</evidence>
<dbReference type="PANTHER" id="PTHR36844:SF1">
    <property type="entry name" value="PROTEASE PRSW"/>
    <property type="match status" value="1"/>
</dbReference>
<keyword evidence="2" id="KW-0645">Protease</keyword>
<dbReference type="PANTHER" id="PTHR36844">
    <property type="entry name" value="PROTEASE PRSW"/>
    <property type="match status" value="1"/>
</dbReference>
<organism evidence="2 3">
    <name type="scientific">Paenarthrobacter nitroguajacolicus</name>
    <name type="common">Arthrobacter nitroguajacolicus</name>
    <dbReference type="NCBI Taxonomy" id="211146"/>
    <lineage>
        <taxon>Bacteria</taxon>
        <taxon>Bacillati</taxon>
        <taxon>Actinomycetota</taxon>
        <taxon>Actinomycetes</taxon>
        <taxon>Micrococcales</taxon>
        <taxon>Micrococcaceae</taxon>
        <taxon>Paenarthrobacter</taxon>
    </lineage>
</organism>
<dbReference type="Proteomes" id="UP000316500">
    <property type="component" value="Unassembled WGS sequence"/>
</dbReference>
<keyword evidence="1" id="KW-0812">Transmembrane</keyword>
<evidence type="ECO:0000256" key="1">
    <source>
        <dbReference type="SAM" id="Phobius"/>
    </source>
</evidence>
<dbReference type="EMBL" id="VNFK01000002">
    <property type="protein sequence ID" value="TVU66493.1"/>
    <property type="molecule type" value="Genomic_DNA"/>
</dbReference>
<dbReference type="Pfam" id="PF13367">
    <property type="entry name" value="PrsW-protease"/>
    <property type="match status" value="1"/>
</dbReference>
<keyword evidence="1" id="KW-0472">Membrane</keyword>
<name>A0A558HBI3_PAENT</name>
<feature type="transmembrane region" description="Helical" evidence="1">
    <location>
        <begin position="108"/>
        <end position="130"/>
    </location>
</feature>
<evidence type="ECO:0000313" key="3">
    <source>
        <dbReference type="Proteomes" id="UP000316500"/>
    </source>
</evidence>
<comment type="caution">
    <text evidence="2">The sequence shown here is derived from an EMBL/GenBank/DDBJ whole genome shotgun (WGS) entry which is preliminary data.</text>
</comment>
<feature type="transmembrane region" description="Helical" evidence="1">
    <location>
        <begin position="317"/>
        <end position="337"/>
    </location>
</feature>
<gene>
    <name evidence="2" type="ORF">FQP90_03730</name>
</gene>
<feature type="transmembrane region" description="Helical" evidence="1">
    <location>
        <begin position="142"/>
        <end position="165"/>
    </location>
</feature>
<keyword evidence="2" id="KW-0482">Metalloprotease</keyword>
<reference evidence="2 3" key="1">
    <citation type="submission" date="2019-07" db="EMBL/GenBank/DDBJ databases">
        <title>Diversity of Bacteria from Kongsfjorden, Arctic.</title>
        <authorList>
            <person name="Yu Y."/>
        </authorList>
    </citation>
    <scope>NUCLEOTIDE SEQUENCE [LARGE SCALE GENOMIC DNA]</scope>
    <source>
        <strain evidence="2 3">SM1928</strain>
    </source>
</reference>
<sequence>MSLSSHPLPWNRLLPMSTNHHGQPGGHPYPRPYLEPGANPTWIGRVQPGNYQPAPGNPTSLPQQTWAVPPAPAGRRTWGTLPLLIAGGVLALGSLLLVVPFLLGNTGITGFVIGFIASLIPLTVVLLTVRLIDRWEPEPKRLLWFAFTWGAAVSIAGTLLIQPLFALAAPTTSEEAFTYFMATVQAPIVEEFTKSLGLLVLILAARKYFDGPVDGVVFAFTIAAGFAFTENILYFGREIASSTDPGTDLVRIFILRGVMSPFAHAVFTGTTGLIMGFAARKWHSGYAVLAFFIGLLPAMFLHNRWNSMGQNFLVEYFVVQVPIFLVAAVGIILLRVAEGKLTRQRLLEYARAGWFTPAEVEMLATSRGRRQALRWASARGRGAQMKAFIKEATALAFTRQRILSGRDIQVHQHDELEHLRTIPALRSAVLA</sequence>
<dbReference type="AlphaFoldDB" id="A0A558HBI3"/>
<accession>A0A558HBI3</accession>